<dbReference type="Gene3D" id="3.40.630.30">
    <property type="match status" value="1"/>
</dbReference>
<keyword evidence="3" id="KW-1185">Reference proteome</keyword>
<name>A0A6I3W7W1_9PSED</name>
<evidence type="ECO:0000259" key="1">
    <source>
        <dbReference type="PROSITE" id="PS51186"/>
    </source>
</evidence>
<dbReference type="InterPro" id="IPR000182">
    <property type="entry name" value="GNAT_dom"/>
</dbReference>
<evidence type="ECO:0000313" key="3">
    <source>
        <dbReference type="Proteomes" id="UP000438196"/>
    </source>
</evidence>
<dbReference type="OrthoDB" id="6692778at2"/>
<keyword evidence="2" id="KW-0808">Transferase</keyword>
<proteinExistence type="predicted"/>
<dbReference type="GO" id="GO:0016747">
    <property type="term" value="F:acyltransferase activity, transferring groups other than amino-acyl groups"/>
    <property type="evidence" value="ECO:0007669"/>
    <property type="project" value="InterPro"/>
</dbReference>
<dbReference type="Proteomes" id="UP000438196">
    <property type="component" value="Unassembled WGS sequence"/>
</dbReference>
<dbReference type="RefSeq" id="WP_155584586.1">
    <property type="nucleotide sequence ID" value="NZ_JBHSTH010000023.1"/>
</dbReference>
<evidence type="ECO:0000313" key="2">
    <source>
        <dbReference type="EMBL" id="MUF06365.1"/>
    </source>
</evidence>
<dbReference type="Pfam" id="PF00583">
    <property type="entry name" value="Acetyltransf_1"/>
    <property type="match status" value="1"/>
</dbReference>
<sequence>MEVSTILHLPISSVAGIRVVELTIRDEAELQQLFEDSPGYFLAVNGEPARPLEAREELSFQLPDDWPHTRMYWLGYRDTEGVLVAVVNVASDLLATGVWHIGLLLVATSLHGTGLANRLHADLQDWAMNLGARWLRLTVVEGNTKAERFWPKLGYVSVRAREGIKMGRQVNRVFIQVKPLDGADIEGYLCLVSRDRPDAP</sequence>
<dbReference type="CDD" id="cd04301">
    <property type="entry name" value="NAT_SF"/>
    <property type="match status" value="1"/>
</dbReference>
<protein>
    <submittedName>
        <fullName evidence="2">GNAT family N-acetyltransferase</fullName>
    </submittedName>
</protein>
<dbReference type="SUPFAM" id="SSF55729">
    <property type="entry name" value="Acyl-CoA N-acyltransferases (Nat)"/>
    <property type="match status" value="1"/>
</dbReference>
<dbReference type="PROSITE" id="PS51186">
    <property type="entry name" value="GNAT"/>
    <property type="match status" value="1"/>
</dbReference>
<organism evidence="2 3">
    <name type="scientific">Pseudomonas spelaei</name>
    <dbReference type="NCBI Taxonomy" id="1055469"/>
    <lineage>
        <taxon>Bacteria</taxon>
        <taxon>Pseudomonadati</taxon>
        <taxon>Pseudomonadota</taxon>
        <taxon>Gammaproteobacteria</taxon>
        <taxon>Pseudomonadales</taxon>
        <taxon>Pseudomonadaceae</taxon>
        <taxon>Pseudomonas</taxon>
    </lineage>
</organism>
<feature type="domain" description="N-acetyltransferase" evidence="1">
    <location>
        <begin position="17"/>
        <end position="181"/>
    </location>
</feature>
<gene>
    <name evidence="2" type="ORF">GNF76_18595</name>
</gene>
<comment type="caution">
    <text evidence="2">The sequence shown here is derived from an EMBL/GenBank/DDBJ whole genome shotgun (WGS) entry which is preliminary data.</text>
</comment>
<dbReference type="EMBL" id="WNNK01000016">
    <property type="protein sequence ID" value="MUF06365.1"/>
    <property type="molecule type" value="Genomic_DNA"/>
</dbReference>
<reference evidence="2 3" key="1">
    <citation type="submission" date="2019-11" db="EMBL/GenBank/DDBJ databases">
        <title>Pseudomonas karstica sp. nov. and Pseudomonas spelaei sp. nov. from karst caves.</title>
        <authorList>
            <person name="Zeman M."/>
        </authorList>
    </citation>
    <scope>NUCLEOTIDE SEQUENCE [LARGE SCALE GENOMIC DNA]</scope>
    <source>
        <strain evidence="2 3">CCM 7893</strain>
    </source>
</reference>
<dbReference type="AlphaFoldDB" id="A0A6I3W7W1"/>
<dbReference type="InterPro" id="IPR016181">
    <property type="entry name" value="Acyl_CoA_acyltransferase"/>
</dbReference>
<accession>A0A6I3W7W1</accession>